<gene>
    <name evidence="2" type="ORF">NCTC10485_03633</name>
</gene>
<evidence type="ECO:0000313" key="2">
    <source>
        <dbReference type="EMBL" id="VEG49326.1"/>
    </source>
</evidence>
<evidence type="ECO:0000313" key="3">
    <source>
        <dbReference type="Proteomes" id="UP000282551"/>
    </source>
</evidence>
<dbReference type="Proteomes" id="UP000282551">
    <property type="component" value="Chromosome"/>
</dbReference>
<sequence length="452" mass="46335">MQVSVRSYLTAGVALVGAGTIAISPIRPADFADGSIQTLSGDAHLSALVNPIEQWGTIFETTFENAAGIGARVAADPVPILGNIAGNQLITAQVLADVATTFGSGFIEGAGQVPANVAAAVDKIAAGEIEQGVGDLASAFLAPIVGAAFPLLLGPGFTNLQAVLRNPLANATNVVEAVVSIETLVGVGLPLLFEVIAPVLQVGVTAQAVYDGIEAGDFEAVANALISFPGDMANTILNGSDNAFIGNGGLLGENGLVNSLLSVREIIADAIKPPDVAPAMALRAPEALETEATEAEAESEVAAELVASVPESDDPGQAPAAVTVATQKAADTVVLDVEVEATEADEPATVAAEVPTEDLAVEVDVEAGTETVDAAEDGQAQTATEAKVERKSALTEIRERRAEARAERQAQRAEARAERQAKRAERKAEREAKRAERRAERAAAKSDSSDSE</sequence>
<dbReference type="AlphaFoldDB" id="A0A448IA46"/>
<organism evidence="2 3">
    <name type="scientific">Mycolicibacterium chitae</name>
    <name type="common">Mycobacterium chitae</name>
    <dbReference type="NCBI Taxonomy" id="1792"/>
    <lineage>
        <taxon>Bacteria</taxon>
        <taxon>Bacillati</taxon>
        <taxon>Actinomycetota</taxon>
        <taxon>Actinomycetes</taxon>
        <taxon>Mycobacteriales</taxon>
        <taxon>Mycobacteriaceae</taxon>
        <taxon>Mycolicibacterium</taxon>
    </lineage>
</organism>
<accession>A0A448IA46</accession>
<reference evidence="2 3" key="1">
    <citation type="submission" date="2018-12" db="EMBL/GenBank/DDBJ databases">
        <authorList>
            <consortium name="Pathogen Informatics"/>
        </authorList>
    </citation>
    <scope>NUCLEOTIDE SEQUENCE [LARGE SCALE GENOMIC DNA]</scope>
    <source>
        <strain evidence="2 3">NCTC10485</strain>
    </source>
</reference>
<name>A0A448IA46_MYCCI</name>
<proteinExistence type="predicted"/>
<dbReference type="EMBL" id="LR134355">
    <property type="protein sequence ID" value="VEG49326.1"/>
    <property type="molecule type" value="Genomic_DNA"/>
</dbReference>
<evidence type="ECO:0000256" key="1">
    <source>
        <dbReference type="SAM" id="MobiDB-lite"/>
    </source>
</evidence>
<dbReference type="RefSeq" id="WP_126335016.1">
    <property type="nucleotide sequence ID" value="NZ_AP022604.1"/>
</dbReference>
<keyword evidence="3" id="KW-1185">Reference proteome</keyword>
<dbReference type="OrthoDB" id="4636393at2"/>
<feature type="compositionally biased region" description="Basic and acidic residues" evidence="1">
    <location>
        <begin position="386"/>
        <end position="452"/>
    </location>
</feature>
<feature type="region of interest" description="Disordered" evidence="1">
    <location>
        <begin position="371"/>
        <end position="452"/>
    </location>
</feature>
<protein>
    <submittedName>
        <fullName evidence="2">Ribonucleases G and E</fullName>
    </submittedName>
</protein>